<dbReference type="GO" id="GO:0017148">
    <property type="term" value="P:negative regulation of translation"/>
    <property type="evidence" value="ECO:0007669"/>
    <property type="project" value="UniProtKB-KW"/>
</dbReference>
<dbReference type="EMBL" id="LS480641">
    <property type="protein sequence ID" value="SPT21141.1"/>
    <property type="molecule type" value="Genomic_DNA"/>
</dbReference>
<accession>A0A7H4LRA2</accession>
<dbReference type="SUPFAM" id="SSF56371">
    <property type="entry name" value="Ribosome inactivating proteins (RIP)"/>
    <property type="match status" value="1"/>
</dbReference>
<evidence type="ECO:0000256" key="1">
    <source>
        <dbReference type="RuleBase" id="RU004915"/>
    </source>
</evidence>
<organism evidence="2 3">
    <name type="scientific">Triticum aestivum</name>
    <name type="common">Wheat</name>
    <dbReference type="NCBI Taxonomy" id="4565"/>
    <lineage>
        <taxon>Eukaryota</taxon>
        <taxon>Viridiplantae</taxon>
        <taxon>Streptophyta</taxon>
        <taxon>Embryophyta</taxon>
        <taxon>Tracheophyta</taxon>
        <taxon>Spermatophyta</taxon>
        <taxon>Magnoliopsida</taxon>
        <taxon>Liliopsida</taxon>
        <taxon>Poales</taxon>
        <taxon>Poaceae</taxon>
        <taxon>BOP clade</taxon>
        <taxon>Pooideae</taxon>
        <taxon>Triticodae</taxon>
        <taxon>Triticeae</taxon>
        <taxon>Triticinae</taxon>
        <taxon>Triticum</taxon>
    </lineage>
</organism>
<reference evidence="2 3" key="1">
    <citation type="submission" date="2018-05" db="EMBL/GenBank/DDBJ databases">
        <authorList>
            <person name="Thind KAUR A."/>
        </authorList>
    </citation>
    <scope>NUCLEOTIDE SEQUENCE [LARGE SCALE GENOMIC DNA]</scope>
</reference>
<keyword evidence="1" id="KW-0378">Hydrolase</keyword>
<dbReference type="Gramene" id="TraesNOR2D03G01322540.2">
    <property type="protein sequence ID" value="TraesNOR2D03G01322540.2"/>
    <property type="gene ID" value="TraesNOR2D03G01322540"/>
</dbReference>
<protein>
    <recommendedName>
        <fullName evidence="1">rRNA N-glycosylase</fullName>
        <ecNumber evidence="1">3.2.2.22</ecNumber>
    </recommendedName>
</protein>
<gene>
    <name evidence="2" type="ORF">CAMPLR22A2D_LOCUS5775</name>
</gene>
<name>A0A7H4LRA2_WHEAT</name>
<dbReference type="GO" id="GO:0006952">
    <property type="term" value="P:defense response"/>
    <property type="evidence" value="ECO:0007669"/>
    <property type="project" value="UniProtKB-KW"/>
</dbReference>
<sequence>MAPKEQRLHADLFKVTHQKVVDAIRANIPNQTSYDQIKIIQLSCEPTDEELLMFYAEVHNHLLEVASLSINKNVDFFAPEEGFAEGFVPEIAEGLPVLRPQTKNISYFIVEFVGGPGEPRLQFAVRHDNLYCVGFRVLSANDNAKTKDWSSFGDVNLLKCAAFPNVEASRLSESYKSSKSVRIYPMVFRRIYMYFSKYTCNSAVAVGELLKDTLFVVICEASRFGFVQRLTFQGMHAFEVPVGLTDLMDNIIHDYKDLSLGALLIYLYDLEEKLSVAERSRYQTEDQLAAALVGFNSYALHVNLRGSDGLYAPMFDSEVVRLIHMRLRNFDKNIRKLTDVSY</sequence>
<keyword evidence="1" id="KW-0800">Toxin</keyword>
<dbReference type="Gramene" id="TraesLDM2D03G01301360.3">
    <property type="protein sequence ID" value="TraesLDM2D03G01301360.3"/>
    <property type="gene ID" value="TraesLDM2D03G01301360"/>
</dbReference>
<dbReference type="Gene3D" id="3.40.420.10">
    <property type="entry name" value="Ricin (A subunit), domain 1"/>
    <property type="match status" value="1"/>
</dbReference>
<dbReference type="InterPro" id="IPR001574">
    <property type="entry name" value="Ribosome_inactivat_prot"/>
</dbReference>
<dbReference type="GO" id="GO:0090729">
    <property type="term" value="F:toxin activity"/>
    <property type="evidence" value="ECO:0007669"/>
    <property type="project" value="UniProtKB-KW"/>
</dbReference>
<keyword evidence="1" id="KW-0652">Protein synthesis inhibitor</keyword>
<dbReference type="Proteomes" id="UP000280104">
    <property type="component" value="Chromosome II"/>
</dbReference>
<evidence type="ECO:0000313" key="3">
    <source>
        <dbReference type="Proteomes" id="UP000280104"/>
    </source>
</evidence>
<dbReference type="AlphaFoldDB" id="A0A7H4LRA2"/>
<comment type="similarity">
    <text evidence="1">Belongs to the ribosome-inactivating protein family.</text>
</comment>
<evidence type="ECO:0000313" key="2">
    <source>
        <dbReference type="EMBL" id="SPT21141.1"/>
    </source>
</evidence>
<comment type="catalytic activity">
    <reaction evidence="1">
        <text>Endohydrolysis of the N-glycosidic bond at one specific adenosine on the 28S rRNA.</text>
        <dbReference type="EC" id="3.2.2.22"/>
    </reaction>
</comment>
<dbReference type="InterPro" id="IPR016138">
    <property type="entry name" value="Ribosome_inactivat_prot_sub1"/>
</dbReference>
<dbReference type="GO" id="GO:0030598">
    <property type="term" value="F:rRNA N-glycosylase activity"/>
    <property type="evidence" value="ECO:0007669"/>
    <property type="project" value="UniProtKB-EC"/>
</dbReference>
<proteinExistence type="inferred from homology"/>
<dbReference type="Pfam" id="PF00161">
    <property type="entry name" value="RIP"/>
    <property type="match status" value="1"/>
</dbReference>
<dbReference type="EC" id="3.2.2.22" evidence="1"/>
<dbReference type="InterPro" id="IPR036041">
    <property type="entry name" value="Ribosome-inact_prot_sf"/>
</dbReference>
<dbReference type="Gramene" id="TraesLDM2D03G01301360.1">
    <property type="protein sequence ID" value="TraesLDM2D03G01301360.1"/>
    <property type="gene ID" value="TraesLDM2D03G01301360"/>
</dbReference>
<keyword evidence="1" id="KW-0611">Plant defense</keyword>
<dbReference type="Gramene" id="TraesNOR2D03G01322540.1">
    <property type="protein sequence ID" value="TraesNOR2D03G01322540.1"/>
    <property type="gene ID" value="TraesNOR2D03G01322540"/>
</dbReference>